<organism evidence="3 4">
    <name type="scientific">Pontiella desulfatans</name>
    <dbReference type="NCBI Taxonomy" id="2750659"/>
    <lineage>
        <taxon>Bacteria</taxon>
        <taxon>Pseudomonadati</taxon>
        <taxon>Kiritimatiellota</taxon>
        <taxon>Kiritimatiellia</taxon>
        <taxon>Kiritimatiellales</taxon>
        <taxon>Pontiellaceae</taxon>
        <taxon>Pontiella</taxon>
    </lineage>
</organism>
<dbReference type="AlphaFoldDB" id="A0A6C2TY34"/>
<evidence type="ECO:0000256" key="2">
    <source>
        <dbReference type="SAM" id="SignalP"/>
    </source>
</evidence>
<keyword evidence="1" id="KW-0812">Transmembrane</keyword>
<evidence type="ECO:0008006" key="5">
    <source>
        <dbReference type="Google" id="ProtNLM"/>
    </source>
</evidence>
<protein>
    <recommendedName>
        <fullName evidence="5">PEP-CTERM protein-sorting domain-containing protein</fullName>
    </recommendedName>
</protein>
<dbReference type="Proteomes" id="UP000366872">
    <property type="component" value="Unassembled WGS sequence"/>
</dbReference>
<feature type="chain" id="PRO_5025606223" description="PEP-CTERM protein-sorting domain-containing protein" evidence="2">
    <location>
        <begin position="21"/>
        <end position="507"/>
    </location>
</feature>
<keyword evidence="2" id="KW-0732">Signal</keyword>
<keyword evidence="4" id="KW-1185">Reference proteome</keyword>
<keyword evidence="1" id="KW-0472">Membrane</keyword>
<evidence type="ECO:0000313" key="3">
    <source>
        <dbReference type="EMBL" id="VGO12507.1"/>
    </source>
</evidence>
<proteinExistence type="predicted"/>
<dbReference type="InterPro" id="IPR013424">
    <property type="entry name" value="Ice-binding_C"/>
</dbReference>
<reference evidence="3 4" key="1">
    <citation type="submission" date="2019-04" db="EMBL/GenBank/DDBJ databases">
        <authorList>
            <person name="Van Vliet M D."/>
        </authorList>
    </citation>
    <scope>NUCLEOTIDE SEQUENCE [LARGE SCALE GENOMIC DNA]</scope>
    <source>
        <strain evidence="3 4">F1</strain>
    </source>
</reference>
<keyword evidence="1" id="KW-1133">Transmembrane helix</keyword>
<dbReference type="EMBL" id="CAAHFG010000001">
    <property type="protein sequence ID" value="VGO12507.1"/>
    <property type="molecule type" value="Genomic_DNA"/>
</dbReference>
<evidence type="ECO:0000313" key="4">
    <source>
        <dbReference type="Proteomes" id="UP000366872"/>
    </source>
</evidence>
<name>A0A6C2TY34_PONDE</name>
<feature type="signal peptide" evidence="2">
    <location>
        <begin position="1"/>
        <end position="20"/>
    </location>
</feature>
<evidence type="ECO:0000256" key="1">
    <source>
        <dbReference type="SAM" id="Phobius"/>
    </source>
</evidence>
<feature type="transmembrane region" description="Helical" evidence="1">
    <location>
        <begin position="481"/>
        <end position="501"/>
    </location>
</feature>
<dbReference type="NCBIfam" id="TIGR02595">
    <property type="entry name" value="PEP_CTERM"/>
    <property type="match status" value="1"/>
</dbReference>
<accession>A0A6C2TY34</accession>
<dbReference type="RefSeq" id="WP_136078165.1">
    <property type="nucleotide sequence ID" value="NZ_CAAHFG010000001.1"/>
</dbReference>
<gene>
    <name evidence="3" type="ORF">PDESU_01060</name>
</gene>
<sequence>MMKKTMAGLLCLVFASSGYATNYTRDAGDTSWSNLGQWNDNSGGSYANSTVMPGASDTVLLNGGKVLTVDSNVVIGTIVLPNATSDATLQLTNNFSLTASTILVGHDTQAGGHGLLTHSDGTIDSGSVTVRAKGTGTGTYNLSDTAVLNATTFTMGSVNATAGAGTGESTMNQSGGTATLTTANLGGIGNSFYNMTGGTLSGATLNVGNAHALAAGTTTMEHSAGVVSSATVNVGGTGTSSYNLSGSGALSPATAINVGATAGKAGALNQSGGTASTSALNVGTDGAYNLTGGTLTTTGTAVTVNGQLDINGGTWTIEQDLANVTIDGNGLLTLQSGTLETTGTDPTDLLLVKTDIEVSGGTMNLIGQARLNAELKILGDAATISLARLGSAGGGTANFIFDDTGVSTVNVSAWMTLDDLDLIVDGSAYTGSETSFVLLDAVNNTASLKSYTVTGFGTEGVDWELVQTLGSGNSADVVLNIIPEPATLGLIAAFGGGMLFIRRRFMM</sequence>